<protein>
    <recommendedName>
        <fullName evidence="7">Transcription factor domain-containing protein</fullName>
    </recommendedName>
</protein>
<evidence type="ECO:0000256" key="1">
    <source>
        <dbReference type="ARBA" id="ARBA00023015"/>
    </source>
</evidence>
<keyword evidence="6" id="KW-1185">Reference proteome</keyword>
<evidence type="ECO:0000256" key="2">
    <source>
        <dbReference type="ARBA" id="ARBA00023163"/>
    </source>
</evidence>
<evidence type="ECO:0008006" key="7">
    <source>
        <dbReference type="Google" id="ProtNLM"/>
    </source>
</evidence>
<keyword evidence="1" id="KW-0805">Transcription regulation</keyword>
<proteinExistence type="predicted"/>
<dbReference type="AlphaFoldDB" id="A0AAE8SIP3"/>
<evidence type="ECO:0000313" key="6">
    <source>
        <dbReference type="Proteomes" id="UP001187734"/>
    </source>
</evidence>
<gene>
    <name evidence="5" type="ORF">FTOL_07105</name>
</gene>
<dbReference type="PANTHER" id="PTHR47840">
    <property type="entry name" value="ZN(II)2CYS6 TRANSCRIPTION FACTOR (EUROFUNG)-RELATED"/>
    <property type="match status" value="1"/>
</dbReference>
<comment type="caution">
    <text evidence="5">The sequence shown here is derived from an EMBL/GenBank/DDBJ whole genome shotgun (WGS) entry which is preliminary data.</text>
</comment>
<dbReference type="Proteomes" id="UP001187734">
    <property type="component" value="Unassembled WGS sequence"/>
</dbReference>
<sequence>MSTTPAAPEVTSQSVTARRKMRKGTHSCSESRGSRCIDQRDVAPVNNGKLDDVESISLRERVTILESIVNHQAQVSQDPVPGLEALDLRDEPVEADARVPFVSMLNNVEGPIDGHLQRLQPVQNRVTDKLQPLYTQSINHTCSKLRSLLPEYDLLMSTLSRNGAWWSSFRHKTQAICQGPYEGLTAFAAHAYTSSNPAEVGMLVATYARSTNQHHHLYELVESLVIPNSALSYSAEAMELILLLAKAYSDIGQPRQSWLMYRKGLAVSEVMGLYRREMDSPRLKSIWWAFYHGDRFSSLLLGLPYGFNDAHFGPSIEHATPEHRFILRCAFVAGKVIDRNVMPGKPSSASSMLLDEQMDTIASSMDLSWWELPDSIPSSDLEIDALRHRLLLQFYFFHVRINLHLPFVVRSESTSPRDAHRLACMEASRQLLTRFLLLRTRIRGASIFDCKTSDFVAFMAAVALILGLSPTVTPISNEDQSLITLVKGIFDREEKGGCKIAYQCRRMLDILLGIPLCDSETSSGKLPRKFVIPYFGYIYRDLTRQAPVADLNEQGATAVSNMSNDGMGVPDTESGSSCLPDVIDTEMCWEFGGLEHFQVDDLSSWLDTAMLDMNPEWDISCGGFSIDDPATGSSEW</sequence>
<evidence type="ECO:0000313" key="5">
    <source>
        <dbReference type="EMBL" id="SPJ78714.1"/>
    </source>
</evidence>
<dbReference type="PANTHER" id="PTHR47840:SF1">
    <property type="entry name" value="ZN(II)2CYS6 TRANSCRIPTION FACTOR (EUROFUNG)"/>
    <property type="match status" value="1"/>
</dbReference>
<reference evidence="5" key="1">
    <citation type="submission" date="2018-03" db="EMBL/GenBank/DDBJ databases">
        <authorList>
            <person name="Guldener U."/>
        </authorList>
    </citation>
    <scope>NUCLEOTIDE SEQUENCE</scope>
</reference>
<keyword evidence="3" id="KW-0539">Nucleus</keyword>
<organism evidence="5 6">
    <name type="scientific">Fusarium torulosum</name>
    <dbReference type="NCBI Taxonomy" id="33205"/>
    <lineage>
        <taxon>Eukaryota</taxon>
        <taxon>Fungi</taxon>
        <taxon>Dikarya</taxon>
        <taxon>Ascomycota</taxon>
        <taxon>Pezizomycotina</taxon>
        <taxon>Sordariomycetes</taxon>
        <taxon>Hypocreomycetidae</taxon>
        <taxon>Hypocreales</taxon>
        <taxon>Nectriaceae</taxon>
        <taxon>Fusarium</taxon>
    </lineage>
</organism>
<name>A0AAE8SIP3_9HYPO</name>
<feature type="compositionally biased region" description="Polar residues" evidence="4">
    <location>
        <begin position="1"/>
        <end position="16"/>
    </location>
</feature>
<dbReference type="CDD" id="cd12148">
    <property type="entry name" value="fungal_TF_MHR"/>
    <property type="match status" value="1"/>
</dbReference>
<evidence type="ECO:0000256" key="3">
    <source>
        <dbReference type="ARBA" id="ARBA00023242"/>
    </source>
</evidence>
<dbReference type="EMBL" id="ONZP01000237">
    <property type="protein sequence ID" value="SPJ78714.1"/>
    <property type="molecule type" value="Genomic_DNA"/>
</dbReference>
<accession>A0AAE8SIP3</accession>
<feature type="region of interest" description="Disordered" evidence="4">
    <location>
        <begin position="1"/>
        <end position="34"/>
    </location>
</feature>
<evidence type="ECO:0000256" key="4">
    <source>
        <dbReference type="SAM" id="MobiDB-lite"/>
    </source>
</evidence>
<keyword evidence="2" id="KW-0804">Transcription</keyword>